<gene>
    <name evidence="2" type="ORF">Micbo1qcDRAFT_107708</name>
</gene>
<organism evidence="2 3">
    <name type="scientific">Microdochium bolleyi</name>
    <dbReference type="NCBI Taxonomy" id="196109"/>
    <lineage>
        <taxon>Eukaryota</taxon>
        <taxon>Fungi</taxon>
        <taxon>Dikarya</taxon>
        <taxon>Ascomycota</taxon>
        <taxon>Pezizomycotina</taxon>
        <taxon>Sordariomycetes</taxon>
        <taxon>Xylariomycetidae</taxon>
        <taxon>Xylariales</taxon>
        <taxon>Microdochiaceae</taxon>
        <taxon>Microdochium</taxon>
    </lineage>
</organism>
<evidence type="ECO:0000313" key="2">
    <source>
        <dbReference type="EMBL" id="KXJ86466.1"/>
    </source>
</evidence>
<feature type="domain" description="Heterokaryon incompatibility" evidence="1">
    <location>
        <begin position="22"/>
        <end position="111"/>
    </location>
</feature>
<keyword evidence="3" id="KW-1185">Reference proteome</keyword>
<dbReference type="PANTHER" id="PTHR10622:SF10">
    <property type="entry name" value="HET DOMAIN-CONTAINING PROTEIN"/>
    <property type="match status" value="1"/>
</dbReference>
<protein>
    <submittedName>
        <fullName evidence="2">Heterokaryon incompatibility protein-domain-containing protein</fullName>
    </submittedName>
</protein>
<reference evidence="3" key="1">
    <citation type="submission" date="2016-02" db="EMBL/GenBank/DDBJ databases">
        <title>Draft genome sequence of Microdochium bolleyi, a fungal endophyte of beachgrass.</title>
        <authorList>
            <consortium name="DOE Joint Genome Institute"/>
            <person name="David A.S."/>
            <person name="May G."/>
            <person name="Haridas S."/>
            <person name="Lim J."/>
            <person name="Wang M."/>
            <person name="Labutti K."/>
            <person name="Lipzen A."/>
            <person name="Barry K."/>
            <person name="Grigoriev I.V."/>
        </authorList>
    </citation>
    <scope>NUCLEOTIDE SEQUENCE [LARGE SCALE GENOMIC DNA]</scope>
    <source>
        <strain evidence="3">J235TASD1</strain>
    </source>
</reference>
<feature type="non-terminal residue" evidence="2">
    <location>
        <position position="243"/>
    </location>
</feature>
<dbReference type="PANTHER" id="PTHR10622">
    <property type="entry name" value="HET DOMAIN-CONTAINING PROTEIN"/>
    <property type="match status" value="1"/>
</dbReference>
<evidence type="ECO:0000313" key="3">
    <source>
        <dbReference type="Proteomes" id="UP000070501"/>
    </source>
</evidence>
<dbReference type="EMBL" id="KQ964268">
    <property type="protein sequence ID" value="KXJ86466.1"/>
    <property type="molecule type" value="Genomic_DNA"/>
</dbReference>
<dbReference type="AlphaFoldDB" id="A0A136INE6"/>
<sequence>MRLLRVNTLEPVEFMPNAIPPYAILSHTWDIDEVSYQELVSTDKSWQSKAGWAKIRGCARKAAADGHGYIWVDTCCIDKKSSAELQEAINSMFQWYSRAQVCYAYLSDVSIASPFETSSFRQARWWSRGWTLQELLAPEQMVFFDRDWYEIGRKDQLLEEVEQISNIGRIILGHPGIIHCASIAERMSWMAGRSTTREEDLAYCLLGIFDIHMPMLYGEGHNAFSRLQQEIMKASDDMTLLAW</sequence>
<dbReference type="InParanoid" id="A0A136INE6"/>
<dbReference type="Proteomes" id="UP000070501">
    <property type="component" value="Unassembled WGS sequence"/>
</dbReference>
<dbReference type="InterPro" id="IPR010730">
    <property type="entry name" value="HET"/>
</dbReference>
<accession>A0A136INE6</accession>
<evidence type="ECO:0000259" key="1">
    <source>
        <dbReference type="Pfam" id="PF06985"/>
    </source>
</evidence>
<dbReference type="STRING" id="196109.A0A136INE6"/>
<name>A0A136INE6_9PEZI</name>
<dbReference type="OrthoDB" id="194358at2759"/>
<dbReference type="Pfam" id="PF06985">
    <property type="entry name" value="HET"/>
    <property type="match status" value="1"/>
</dbReference>
<proteinExistence type="predicted"/>